<evidence type="ECO:0000313" key="9">
    <source>
        <dbReference type="Proteomes" id="UP001139411"/>
    </source>
</evidence>
<dbReference type="InterPro" id="IPR036271">
    <property type="entry name" value="Tet_transcr_reg_TetR-rel_C_sf"/>
</dbReference>
<feature type="domain" description="HTH tetR-type" evidence="5">
    <location>
        <begin position="13"/>
        <end position="73"/>
    </location>
</feature>
<dbReference type="EMBL" id="CP098805">
    <property type="protein sequence ID" value="USJ30596.1"/>
    <property type="molecule type" value="Genomic_DNA"/>
</dbReference>
<evidence type="ECO:0000313" key="6">
    <source>
        <dbReference type="EMBL" id="MCF2501701.1"/>
    </source>
</evidence>
<dbReference type="Proteomes" id="UP001139411">
    <property type="component" value="Unassembled WGS sequence"/>
</dbReference>
<dbReference type="GO" id="GO:0000976">
    <property type="term" value="F:transcription cis-regulatory region binding"/>
    <property type="evidence" value="ECO:0007669"/>
    <property type="project" value="TreeGrafter"/>
</dbReference>
<dbReference type="PANTHER" id="PTHR30055:SF223">
    <property type="entry name" value="HTH-TYPE TRANSCRIPTIONAL REGULATOR UIDR"/>
    <property type="match status" value="1"/>
</dbReference>
<evidence type="ECO:0000256" key="3">
    <source>
        <dbReference type="ARBA" id="ARBA00023163"/>
    </source>
</evidence>
<dbReference type="InterPro" id="IPR050109">
    <property type="entry name" value="HTH-type_TetR-like_transc_reg"/>
</dbReference>
<dbReference type="GO" id="GO:0003700">
    <property type="term" value="F:DNA-binding transcription factor activity"/>
    <property type="evidence" value="ECO:0007669"/>
    <property type="project" value="TreeGrafter"/>
</dbReference>
<protein>
    <submittedName>
        <fullName evidence="6">TetR/AcrR family transcriptional regulator</fullName>
    </submittedName>
</protein>
<evidence type="ECO:0000313" key="8">
    <source>
        <dbReference type="Proteomes" id="UP001055420"/>
    </source>
</evidence>
<dbReference type="AlphaFoldDB" id="A0A9X1U3P6"/>
<keyword evidence="8" id="KW-1185">Reference proteome</keyword>
<sequence length="210" mass="23104">MTDNKPKWNRRKEARPTEIIEAAMHVFIEHGFAATKLTDVASRAGIVKGTLYRYYETKEDLFRAVVQHAVSVNLQEIENAAKALRGSFVELVPDLLGRAAEKMSQSHIPALALLVISESHSFPDLAGIWHDNVVAKVLSMLTDLITEAQKRGEIRPGDPKAFAFSIVGPMVMAVLFQEVLGTGSNHLPDLATLAKQHAETILRGIIVTEV</sequence>
<evidence type="ECO:0000256" key="4">
    <source>
        <dbReference type="PROSITE-ProRule" id="PRU00335"/>
    </source>
</evidence>
<evidence type="ECO:0000256" key="1">
    <source>
        <dbReference type="ARBA" id="ARBA00023015"/>
    </source>
</evidence>
<evidence type="ECO:0000256" key="2">
    <source>
        <dbReference type="ARBA" id="ARBA00023125"/>
    </source>
</evidence>
<evidence type="ECO:0000313" key="7">
    <source>
        <dbReference type="EMBL" id="USJ30596.1"/>
    </source>
</evidence>
<keyword evidence="1" id="KW-0805">Transcription regulation</keyword>
<dbReference type="SUPFAM" id="SSF48498">
    <property type="entry name" value="Tetracyclin repressor-like, C-terminal domain"/>
    <property type="match status" value="1"/>
</dbReference>
<keyword evidence="2 4" id="KW-0238">DNA-binding</keyword>
<dbReference type="InterPro" id="IPR011075">
    <property type="entry name" value="TetR_C"/>
</dbReference>
<proteinExistence type="predicted"/>
<dbReference type="Pfam" id="PF00440">
    <property type="entry name" value="TetR_N"/>
    <property type="match status" value="1"/>
</dbReference>
<organism evidence="6 9">
    <name type="scientific">Dyadobacter chenhuakuii</name>
    <dbReference type="NCBI Taxonomy" id="2909339"/>
    <lineage>
        <taxon>Bacteria</taxon>
        <taxon>Pseudomonadati</taxon>
        <taxon>Bacteroidota</taxon>
        <taxon>Cytophagia</taxon>
        <taxon>Cytophagales</taxon>
        <taxon>Spirosomataceae</taxon>
        <taxon>Dyadobacter</taxon>
    </lineage>
</organism>
<accession>A0A9X1U3P6</accession>
<gene>
    <name evidence="6" type="ORF">L0661_25510</name>
    <name evidence="7" type="ORF">NFI80_22390</name>
</gene>
<dbReference type="SUPFAM" id="SSF46689">
    <property type="entry name" value="Homeodomain-like"/>
    <property type="match status" value="1"/>
</dbReference>
<dbReference type="EMBL" id="JAKFFV010000026">
    <property type="protein sequence ID" value="MCF2501701.1"/>
    <property type="molecule type" value="Genomic_DNA"/>
</dbReference>
<dbReference type="PRINTS" id="PR00455">
    <property type="entry name" value="HTHTETR"/>
</dbReference>
<dbReference type="Proteomes" id="UP001055420">
    <property type="component" value="Chromosome"/>
</dbReference>
<keyword evidence="3" id="KW-0804">Transcription</keyword>
<dbReference type="RefSeq" id="WP_235163889.1">
    <property type="nucleotide sequence ID" value="NZ_CP098805.1"/>
</dbReference>
<dbReference type="InterPro" id="IPR001647">
    <property type="entry name" value="HTH_TetR"/>
</dbReference>
<feature type="DNA-binding region" description="H-T-H motif" evidence="4">
    <location>
        <begin position="36"/>
        <end position="55"/>
    </location>
</feature>
<dbReference type="PANTHER" id="PTHR30055">
    <property type="entry name" value="HTH-TYPE TRANSCRIPTIONAL REGULATOR RUTR"/>
    <property type="match status" value="1"/>
</dbReference>
<dbReference type="InterPro" id="IPR009057">
    <property type="entry name" value="Homeodomain-like_sf"/>
</dbReference>
<evidence type="ECO:0000259" key="5">
    <source>
        <dbReference type="PROSITE" id="PS50977"/>
    </source>
</evidence>
<reference evidence="6" key="1">
    <citation type="submission" date="2022-01" db="EMBL/GenBank/DDBJ databases">
        <title>Novel species in genus Dyadobacter.</title>
        <authorList>
            <person name="Ma C."/>
        </authorList>
    </citation>
    <scope>NUCLEOTIDE SEQUENCE</scope>
    <source>
        <strain evidence="7">CY22</strain>
        <strain evidence="6">CY357</strain>
    </source>
</reference>
<dbReference type="PROSITE" id="PS50977">
    <property type="entry name" value="HTH_TETR_2"/>
    <property type="match status" value="1"/>
</dbReference>
<name>A0A9X1U3P6_9BACT</name>
<dbReference type="Pfam" id="PF16859">
    <property type="entry name" value="TetR_C_11"/>
    <property type="match status" value="1"/>
</dbReference>
<dbReference type="Gene3D" id="1.10.357.10">
    <property type="entry name" value="Tetracycline Repressor, domain 2"/>
    <property type="match status" value="1"/>
</dbReference>